<dbReference type="PRINTS" id="PR00598">
    <property type="entry name" value="HTHMARR"/>
</dbReference>
<dbReference type="EMBL" id="VSSQ01099037">
    <property type="protein sequence ID" value="MPN41767.1"/>
    <property type="molecule type" value="Genomic_DNA"/>
</dbReference>
<dbReference type="GO" id="GO:0003700">
    <property type="term" value="F:DNA-binding transcription factor activity"/>
    <property type="evidence" value="ECO:0007669"/>
    <property type="project" value="InterPro"/>
</dbReference>
<dbReference type="SUPFAM" id="SSF46785">
    <property type="entry name" value="Winged helix' DNA-binding domain"/>
    <property type="match status" value="1"/>
</dbReference>
<reference evidence="5" key="1">
    <citation type="submission" date="2019-08" db="EMBL/GenBank/DDBJ databases">
        <authorList>
            <person name="Kucharzyk K."/>
            <person name="Murdoch R.W."/>
            <person name="Higgins S."/>
            <person name="Loffler F."/>
        </authorList>
    </citation>
    <scope>NUCLEOTIDE SEQUENCE</scope>
</reference>
<gene>
    <name evidence="5" type="ORF">SDC9_189322</name>
</gene>
<evidence type="ECO:0000313" key="5">
    <source>
        <dbReference type="EMBL" id="MPN41767.1"/>
    </source>
</evidence>
<dbReference type="InterPro" id="IPR036390">
    <property type="entry name" value="WH_DNA-bd_sf"/>
</dbReference>
<proteinExistence type="predicted"/>
<dbReference type="PANTHER" id="PTHR42756:SF1">
    <property type="entry name" value="TRANSCRIPTIONAL REPRESSOR OF EMRAB OPERON"/>
    <property type="match status" value="1"/>
</dbReference>
<sequence length="127" mass="14456">MHTLEGIGLYDTRTMSETAASLGITTGTLTVAVDRLVRKGYVERQRDTSDRRVVRIRLTRKGKLAFRMHNKFHKLLVDRIVEPLDEPGRQMLMRLLTQVSGFVGDQYQRYNAAPRGGKDHDSEPDGN</sequence>
<dbReference type="GO" id="GO:0003677">
    <property type="term" value="F:DNA binding"/>
    <property type="evidence" value="ECO:0007669"/>
    <property type="project" value="UniProtKB-KW"/>
</dbReference>
<keyword evidence="3" id="KW-0804">Transcription</keyword>
<organism evidence="5">
    <name type="scientific">bioreactor metagenome</name>
    <dbReference type="NCBI Taxonomy" id="1076179"/>
    <lineage>
        <taxon>unclassified sequences</taxon>
        <taxon>metagenomes</taxon>
        <taxon>ecological metagenomes</taxon>
    </lineage>
</organism>
<evidence type="ECO:0000256" key="1">
    <source>
        <dbReference type="ARBA" id="ARBA00023015"/>
    </source>
</evidence>
<dbReference type="SMART" id="SM00347">
    <property type="entry name" value="HTH_MARR"/>
    <property type="match status" value="1"/>
</dbReference>
<feature type="domain" description="HTH marR-type" evidence="4">
    <location>
        <begin position="1"/>
        <end position="101"/>
    </location>
</feature>
<dbReference type="InterPro" id="IPR036388">
    <property type="entry name" value="WH-like_DNA-bd_sf"/>
</dbReference>
<dbReference type="AlphaFoldDB" id="A0A645HS61"/>
<dbReference type="PROSITE" id="PS50995">
    <property type="entry name" value="HTH_MARR_2"/>
    <property type="match status" value="1"/>
</dbReference>
<keyword evidence="2" id="KW-0238">DNA-binding</keyword>
<dbReference type="Gene3D" id="1.10.10.10">
    <property type="entry name" value="Winged helix-like DNA-binding domain superfamily/Winged helix DNA-binding domain"/>
    <property type="match status" value="1"/>
</dbReference>
<dbReference type="PANTHER" id="PTHR42756">
    <property type="entry name" value="TRANSCRIPTIONAL REGULATOR, MARR"/>
    <property type="match status" value="1"/>
</dbReference>
<evidence type="ECO:0000256" key="2">
    <source>
        <dbReference type="ARBA" id="ARBA00023125"/>
    </source>
</evidence>
<protein>
    <recommendedName>
        <fullName evidence="4">HTH marR-type domain-containing protein</fullName>
    </recommendedName>
</protein>
<keyword evidence="1" id="KW-0805">Transcription regulation</keyword>
<accession>A0A645HS61</accession>
<dbReference type="InterPro" id="IPR000835">
    <property type="entry name" value="HTH_MarR-typ"/>
</dbReference>
<dbReference type="Pfam" id="PF01047">
    <property type="entry name" value="MarR"/>
    <property type="match status" value="1"/>
</dbReference>
<name>A0A645HS61_9ZZZZ</name>
<comment type="caution">
    <text evidence="5">The sequence shown here is derived from an EMBL/GenBank/DDBJ whole genome shotgun (WGS) entry which is preliminary data.</text>
</comment>
<evidence type="ECO:0000256" key="3">
    <source>
        <dbReference type="ARBA" id="ARBA00023163"/>
    </source>
</evidence>
<evidence type="ECO:0000259" key="4">
    <source>
        <dbReference type="PROSITE" id="PS50995"/>
    </source>
</evidence>